<feature type="binding site" evidence="4">
    <location>
        <position position="208"/>
    </location>
    <ligand>
        <name>pyridoxal 5'-phosphate</name>
        <dbReference type="ChEBI" id="CHEBI:597326"/>
    </ligand>
</feature>
<comment type="similarity">
    <text evidence="4 6">Belongs to the kynureninase family.</text>
</comment>
<feature type="binding site" evidence="4">
    <location>
        <begin position="128"/>
        <end position="131"/>
    </location>
    <ligand>
        <name>pyridoxal 5'-phosphate</name>
        <dbReference type="ChEBI" id="CHEBI:597326"/>
    </ligand>
</feature>
<dbReference type="SUPFAM" id="SSF53383">
    <property type="entry name" value="PLP-dependent transferases"/>
    <property type="match status" value="1"/>
</dbReference>
<dbReference type="PANTHER" id="PTHR14084">
    <property type="entry name" value="KYNURENINASE"/>
    <property type="match status" value="1"/>
</dbReference>
<comment type="caution">
    <text evidence="4">Lacks conserved residue(s) required for the propagation of feature annotation.</text>
</comment>
<evidence type="ECO:0000256" key="1">
    <source>
        <dbReference type="ARBA" id="ARBA00022642"/>
    </source>
</evidence>
<dbReference type="Proteomes" id="UP001428817">
    <property type="component" value="Unassembled WGS sequence"/>
</dbReference>
<comment type="caution">
    <text evidence="7">The sequence shown here is derived from an EMBL/GenBank/DDBJ whole genome shotgun (WGS) entry which is preliminary data.</text>
</comment>
<keyword evidence="1 4" id="KW-0662">Pyridine nucleotide biosynthesis</keyword>
<dbReference type="InterPro" id="IPR015421">
    <property type="entry name" value="PyrdxlP-dep_Trfase_major"/>
</dbReference>
<dbReference type="PIRSF" id="PIRSF038800">
    <property type="entry name" value="KYNU"/>
    <property type="match status" value="1"/>
</dbReference>
<dbReference type="EMBL" id="BAABJP010000068">
    <property type="protein sequence ID" value="GAA5176147.1"/>
    <property type="molecule type" value="Genomic_DNA"/>
</dbReference>
<name>A0ABP9REV3_9PSEU</name>
<comment type="pathway">
    <text evidence="4 6">Cofactor biosynthesis; NAD(+) biosynthesis; quinolinate from L-kynurenine: step 2/3.</text>
</comment>
<comment type="subunit">
    <text evidence="4 6">Homodimer.</text>
</comment>
<keyword evidence="7" id="KW-0032">Aminotransferase</keyword>
<feature type="modified residue" description="N6-(pyridoxal phosphate)lysine" evidence="4">
    <location>
        <position position="231"/>
    </location>
</feature>
<dbReference type="RefSeq" id="WP_185065694.1">
    <property type="nucleotide sequence ID" value="NZ_BAABJP010000068.1"/>
</dbReference>
<organism evidence="7 8">
    <name type="scientific">Pseudonocardia eucalypti</name>
    <dbReference type="NCBI Taxonomy" id="648755"/>
    <lineage>
        <taxon>Bacteria</taxon>
        <taxon>Bacillati</taxon>
        <taxon>Actinomycetota</taxon>
        <taxon>Actinomycetes</taxon>
        <taxon>Pseudonocardiales</taxon>
        <taxon>Pseudonocardiaceae</taxon>
        <taxon>Pseudonocardia</taxon>
    </lineage>
</organism>
<evidence type="ECO:0000313" key="7">
    <source>
        <dbReference type="EMBL" id="GAA5176147.1"/>
    </source>
</evidence>
<dbReference type="InterPro" id="IPR015424">
    <property type="entry name" value="PyrdxlP-dep_Trfase"/>
</dbReference>
<dbReference type="InterPro" id="IPR010111">
    <property type="entry name" value="Kynureninase"/>
</dbReference>
<comment type="function">
    <text evidence="4 6">Catalyzes the cleavage of L-kynurenine (L-Kyn) and L-3-hydroxykynurenine (L-3OHKyn) into anthranilic acid (AA) and 3-hydroxyanthranilic acid (3-OHAA), respectively.</text>
</comment>
<feature type="binding site" evidence="4">
    <location>
        <position position="101"/>
    </location>
    <ligand>
        <name>pyridoxal 5'-phosphate</name>
        <dbReference type="ChEBI" id="CHEBI:597326"/>
    </ligand>
</feature>
<dbReference type="InterPro" id="IPR015422">
    <property type="entry name" value="PyrdxlP-dep_Trfase_small"/>
</dbReference>
<keyword evidence="8" id="KW-1185">Reference proteome</keyword>
<dbReference type="Pfam" id="PF22580">
    <property type="entry name" value="KYNU_C"/>
    <property type="match status" value="1"/>
</dbReference>
<evidence type="ECO:0000256" key="6">
    <source>
        <dbReference type="PIRNR" id="PIRNR038800"/>
    </source>
</evidence>
<comment type="pathway">
    <text evidence="4 6">Amino-acid degradation; L-kynurenine degradation; L-alanine and anthranilate from L-kynurenine: step 1/1.</text>
</comment>
<feature type="binding site" evidence="4">
    <location>
        <position position="286"/>
    </location>
    <ligand>
        <name>pyridoxal 5'-phosphate</name>
        <dbReference type="ChEBI" id="CHEBI:597326"/>
    </ligand>
</feature>
<dbReference type="HAMAP" id="MF_01970">
    <property type="entry name" value="Kynureninase"/>
    <property type="match status" value="1"/>
</dbReference>
<evidence type="ECO:0000313" key="8">
    <source>
        <dbReference type="Proteomes" id="UP001428817"/>
    </source>
</evidence>
<comment type="cofactor">
    <cofactor evidence="4 6">
        <name>pyridoxal 5'-phosphate</name>
        <dbReference type="ChEBI" id="CHEBI:597326"/>
    </cofactor>
</comment>
<feature type="binding site" evidence="4">
    <location>
        <position position="205"/>
    </location>
    <ligand>
        <name>pyridoxal 5'-phosphate</name>
        <dbReference type="ChEBI" id="CHEBI:597326"/>
    </ligand>
</feature>
<comment type="catalytic activity">
    <reaction evidence="4 6">
        <text>L-kynurenine + H2O = anthranilate + L-alanine + H(+)</text>
        <dbReference type="Rhea" id="RHEA:16813"/>
        <dbReference type="ChEBI" id="CHEBI:15377"/>
        <dbReference type="ChEBI" id="CHEBI:15378"/>
        <dbReference type="ChEBI" id="CHEBI:16567"/>
        <dbReference type="ChEBI" id="CHEBI:57959"/>
        <dbReference type="ChEBI" id="CHEBI:57972"/>
        <dbReference type="EC" id="3.7.1.3"/>
    </reaction>
</comment>
<feature type="binding site" evidence="4">
    <location>
        <position position="100"/>
    </location>
    <ligand>
        <name>pyridoxal 5'-phosphate</name>
        <dbReference type="ChEBI" id="CHEBI:597326"/>
    </ligand>
</feature>
<reference evidence="8" key="1">
    <citation type="journal article" date="2019" name="Int. J. Syst. Evol. Microbiol.">
        <title>The Global Catalogue of Microorganisms (GCM) 10K type strain sequencing project: providing services to taxonomists for standard genome sequencing and annotation.</title>
        <authorList>
            <consortium name="The Broad Institute Genomics Platform"/>
            <consortium name="The Broad Institute Genome Sequencing Center for Infectious Disease"/>
            <person name="Wu L."/>
            <person name="Ma J."/>
        </authorList>
    </citation>
    <scope>NUCLEOTIDE SEQUENCE [LARGE SCALE GENOMIC DNA]</scope>
    <source>
        <strain evidence="8">JCM 18303</strain>
    </source>
</reference>
<keyword evidence="7" id="KW-0808">Transferase</keyword>
<dbReference type="Gene3D" id="3.90.1150.10">
    <property type="entry name" value="Aspartate Aminotransferase, domain 1"/>
    <property type="match status" value="1"/>
</dbReference>
<dbReference type="EC" id="3.7.1.3" evidence="4 5"/>
<feature type="binding site" evidence="4">
    <location>
        <position position="260"/>
    </location>
    <ligand>
        <name>pyridoxal 5'-phosphate</name>
        <dbReference type="ChEBI" id="CHEBI:597326"/>
    </ligand>
</feature>
<gene>
    <name evidence="4" type="primary">kynU</name>
    <name evidence="7" type="ORF">GCM10023321_83790</name>
</gene>
<evidence type="ECO:0000256" key="3">
    <source>
        <dbReference type="ARBA" id="ARBA00022898"/>
    </source>
</evidence>
<accession>A0ABP9REV3</accession>
<evidence type="ECO:0000256" key="2">
    <source>
        <dbReference type="ARBA" id="ARBA00022801"/>
    </source>
</evidence>
<proteinExistence type="inferred from homology"/>
<keyword evidence="2 4" id="KW-0378">Hydrolase</keyword>
<sequence>MSVPDEIRLLDERDPLRDFRDRFVAPDDENLVAYLDGNSLGRPPRATADALAGLVTDGWGSRLIRSWSEGWMDWPLTIGDRLAEATLGAAEGQTAVADSTTVCLYKLLRGAAAMRPGRDEIVGDRQNFPTDGYVVQAVADELGLTVRWIESDPAGGVTPEQVGEVLTERTAVVTLSHTAYRSAYLTDLPAITELAHRAGALTVWDLCHSVGSVPLALDEWGVDFAAGCTYKFLNAGPGAPAFMYVRGEHLDRFAQPIWGWMGHRRPFDMAPGYQPAPGMRRLLSGTPPITGLVGVAEGVALVAEAGIERIRAKAVELTELVVRLTDQWLAPHGVRLASPRDPGRRGAHVTVTHPDGPALSERLIAAGVIIDHRAPDAIRVGLSPLTTSFSEAYRAMAVFRDLVRHARRCG</sequence>
<dbReference type="NCBIfam" id="TIGR01814">
    <property type="entry name" value="kynureninase"/>
    <property type="match status" value="1"/>
</dbReference>
<keyword evidence="3 4" id="KW-0663">Pyridoxal phosphate</keyword>
<comment type="catalytic activity">
    <reaction evidence="6">
        <text>3-hydroxy-L-kynurenine + H2O = 3-hydroxyanthranilate + L-alanine + H(+)</text>
        <dbReference type="Rhea" id="RHEA:25143"/>
        <dbReference type="ChEBI" id="CHEBI:15377"/>
        <dbReference type="ChEBI" id="CHEBI:15378"/>
        <dbReference type="ChEBI" id="CHEBI:36559"/>
        <dbReference type="ChEBI" id="CHEBI:57972"/>
        <dbReference type="ChEBI" id="CHEBI:58125"/>
        <dbReference type="EC" id="3.7.1.3"/>
    </reaction>
</comment>
<protein>
    <recommendedName>
        <fullName evidence="4 5">Kynureninase</fullName>
        <ecNumber evidence="4 5">3.7.1.3</ecNumber>
    </recommendedName>
    <alternativeName>
        <fullName evidence="4">L-kynurenine hydrolase</fullName>
    </alternativeName>
</protein>
<evidence type="ECO:0000256" key="4">
    <source>
        <dbReference type="HAMAP-Rule" id="MF_01970"/>
    </source>
</evidence>
<dbReference type="PANTHER" id="PTHR14084:SF0">
    <property type="entry name" value="KYNURENINASE"/>
    <property type="match status" value="1"/>
</dbReference>
<dbReference type="Gene3D" id="3.40.640.10">
    <property type="entry name" value="Type I PLP-dependent aspartate aminotransferase-like (Major domain)"/>
    <property type="match status" value="1"/>
</dbReference>
<feature type="binding site" evidence="4">
    <location>
        <position position="230"/>
    </location>
    <ligand>
        <name>pyridoxal 5'-phosphate</name>
        <dbReference type="ChEBI" id="CHEBI:597326"/>
    </ligand>
</feature>
<evidence type="ECO:0000256" key="5">
    <source>
        <dbReference type="NCBIfam" id="TIGR01814"/>
    </source>
</evidence>
<dbReference type="GO" id="GO:0008483">
    <property type="term" value="F:transaminase activity"/>
    <property type="evidence" value="ECO:0007669"/>
    <property type="project" value="UniProtKB-KW"/>
</dbReference>